<feature type="domain" description="DUF3071" evidence="2">
    <location>
        <begin position="1"/>
        <end position="161"/>
    </location>
</feature>
<dbReference type="NCBIfam" id="NF040712">
    <property type="entry name" value="SepH"/>
    <property type="match status" value="1"/>
</dbReference>
<evidence type="ECO:0000313" key="4">
    <source>
        <dbReference type="Proteomes" id="UP001139502"/>
    </source>
</evidence>
<feature type="region of interest" description="Disordered" evidence="1">
    <location>
        <begin position="205"/>
        <end position="387"/>
    </location>
</feature>
<dbReference type="Proteomes" id="UP001139502">
    <property type="component" value="Unassembled WGS sequence"/>
</dbReference>
<accession>A0A9X2KIQ6</accession>
<feature type="compositionally biased region" description="Low complexity" evidence="1">
    <location>
        <begin position="280"/>
        <end position="317"/>
    </location>
</feature>
<sequence>MQQLRFVGVHDDGEHLVLEAPESGERFRVVIDSSLRNAVLKARRAHPARGLSGNGVFGPRDIQTRFRQGATIDEIVAESGWKPERVKRYEWPILAERAHIVKAARAVLVDPLGSAADDAARLSLNDQVVAVRERLNFAEGDAHWNSWQREDGQWNVSASVDYSRAALDQIPEGADFPARFVYNPANQTVVAGNAVAEFLLGRTLDRPAPAPESQATSPDEPADHEEHPEPSGGQQEPGREPDAAPRPATLQAVPADDDDAAARLLDELEERRGTARARTRAATTGSATSPTGSAGRPASPPATTSRAAGSPPRTARAPSPPRATSPPGGARPASARTTTPDGRVPTPARRPPRPADAASAPPSRAGTTSSSATATRRHMHDRPPHAR</sequence>
<comment type="caution">
    <text evidence="3">The sequence shown here is derived from an EMBL/GenBank/DDBJ whole genome shotgun (WGS) entry which is preliminary data.</text>
</comment>
<proteinExistence type="predicted"/>
<dbReference type="AlphaFoldDB" id="A0A9X2KIQ6"/>
<protein>
    <submittedName>
        <fullName evidence="3">Septation protein SepH</fullName>
    </submittedName>
</protein>
<evidence type="ECO:0000313" key="3">
    <source>
        <dbReference type="EMBL" id="MCP3427147.1"/>
    </source>
</evidence>
<evidence type="ECO:0000256" key="1">
    <source>
        <dbReference type="SAM" id="MobiDB-lite"/>
    </source>
</evidence>
<dbReference type="EMBL" id="JANAFB010000055">
    <property type="protein sequence ID" value="MCP3427147.1"/>
    <property type="molecule type" value="Genomic_DNA"/>
</dbReference>
<feature type="compositionally biased region" description="Low complexity" evidence="1">
    <location>
        <begin position="355"/>
        <end position="374"/>
    </location>
</feature>
<dbReference type="InterPro" id="IPR021421">
    <property type="entry name" value="DUF3071"/>
</dbReference>
<evidence type="ECO:0000259" key="2">
    <source>
        <dbReference type="Pfam" id="PF11268"/>
    </source>
</evidence>
<dbReference type="InterPro" id="IPR047682">
    <property type="entry name" value="SepH-like"/>
</dbReference>
<reference evidence="3" key="1">
    <citation type="submission" date="2022-06" db="EMBL/GenBank/DDBJ databases">
        <title>Rothia sp. isolated from sandalwood seedling.</title>
        <authorList>
            <person name="Tuikhar N."/>
            <person name="Kirdat K."/>
            <person name="Thorat V."/>
            <person name="Swetha P."/>
            <person name="Padma S."/>
            <person name="Sundararaj R."/>
            <person name="Yadav A."/>
        </authorList>
    </citation>
    <scope>NUCLEOTIDE SEQUENCE</scope>
    <source>
        <strain evidence="3">AR01</strain>
    </source>
</reference>
<gene>
    <name evidence="3" type="primary">sepH</name>
    <name evidence="3" type="ORF">NBM05_14295</name>
</gene>
<dbReference type="RefSeq" id="WP_254168839.1">
    <property type="nucleotide sequence ID" value="NZ_JANAFB010000055.1"/>
</dbReference>
<organism evidence="3 4">
    <name type="scientific">Rothia santali</name>
    <dbReference type="NCBI Taxonomy" id="2949643"/>
    <lineage>
        <taxon>Bacteria</taxon>
        <taxon>Bacillati</taxon>
        <taxon>Actinomycetota</taxon>
        <taxon>Actinomycetes</taxon>
        <taxon>Micrococcales</taxon>
        <taxon>Micrococcaceae</taxon>
        <taxon>Rothia</taxon>
    </lineage>
</organism>
<dbReference type="Pfam" id="PF11268">
    <property type="entry name" value="DUF3071"/>
    <property type="match status" value="1"/>
</dbReference>
<name>A0A9X2KIQ6_9MICC</name>
<feature type="compositionally biased region" description="Basic and acidic residues" evidence="1">
    <location>
        <begin position="260"/>
        <end position="273"/>
    </location>
</feature>
<keyword evidence="4" id="KW-1185">Reference proteome</keyword>
<feature type="compositionally biased region" description="Low complexity" evidence="1">
    <location>
        <begin position="325"/>
        <end position="337"/>
    </location>
</feature>